<dbReference type="EMBL" id="JABSTQ010009048">
    <property type="protein sequence ID" value="KAG0433551.1"/>
    <property type="molecule type" value="Genomic_DNA"/>
</dbReference>
<gene>
    <name evidence="1" type="ORF">HPB47_019807</name>
</gene>
<evidence type="ECO:0000313" key="2">
    <source>
        <dbReference type="Proteomes" id="UP000805193"/>
    </source>
</evidence>
<proteinExistence type="predicted"/>
<comment type="caution">
    <text evidence="1">The sequence shown here is derived from an EMBL/GenBank/DDBJ whole genome shotgun (WGS) entry which is preliminary data.</text>
</comment>
<dbReference type="Proteomes" id="UP000805193">
    <property type="component" value="Unassembled WGS sequence"/>
</dbReference>
<organism evidence="1 2">
    <name type="scientific">Ixodes persulcatus</name>
    <name type="common">Taiga tick</name>
    <dbReference type="NCBI Taxonomy" id="34615"/>
    <lineage>
        <taxon>Eukaryota</taxon>
        <taxon>Metazoa</taxon>
        <taxon>Ecdysozoa</taxon>
        <taxon>Arthropoda</taxon>
        <taxon>Chelicerata</taxon>
        <taxon>Arachnida</taxon>
        <taxon>Acari</taxon>
        <taxon>Parasitiformes</taxon>
        <taxon>Ixodida</taxon>
        <taxon>Ixodoidea</taxon>
        <taxon>Ixodidae</taxon>
        <taxon>Ixodinae</taxon>
        <taxon>Ixodes</taxon>
    </lineage>
</organism>
<reference evidence="1 2" key="1">
    <citation type="journal article" date="2020" name="Cell">
        <title>Large-Scale Comparative Analyses of Tick Genomes Elucidate Their Genetic Diversity and Vector Capacities.</title>
        <authorList>
            <consortium name="Tick Genome and Microbiome Consortium (TIGMIC)"/>
            <person name="Jia N."/>
            <person name="Wang J."/>
            <person name="Shi W."/>
            <person name="Du L."/>
            <person name="Sun Y."/>
            <person name="Zhan W."/>
            <person name="Jiang J.F."/>
            <person name="Wang Q."/>
            <person name="Zhang B."/>
            <person name="Ji P."/>
            <person name="Bell-Sakyi L."/>
            <person name="Cui X.M."/>
            <person name="Yuan T.T."/>
            <person name="Jiang B.G."/>
            <person name="Yang W.F."/>
            <person name="Lam T.T."/>
            <person name="Chang Q.C."/>
            <person name="Ding S.J."/>
            <person name="Wang X.J."/>
            <person name="Zhu J.G."/>
            <person name="Ruan X.D."/>
            <person name="Zhao L."/>
            <person name="Wei J.T."/>
            <person name="Ye R.Z."/>
            <person name="Que T.C."/>
            <person name="Du C.H."/>
            <person name="Zhou Y.H."/>
            <person name="Cheng J.X."/>
            <person name="Dai P.F."/>
            <person name="Guo W.B."/>
            <person name="Han X.H."/>
            <person name="Huang E.J."/>
            <person name="Li L.F."/>
            <person name="Wei W."/>
            <person name="Gao Y.C."/>
            <person name="Liu J.Z."/>
            <person name="Shao H.Z."/>
            <person name="Wang X."/>
            <person name="Wang C.C."/>
            <person name="Yang T.C."/>
            <person name="Huo Q.B."/>
            <person name="Li W."/>
            <person name="Chen H.Y."/>
            <person name="Chen S.E."/>
            <person name="Zhou L.G."/>
            <person name="Ni X.B."/>
            <person name="Tian J.H."/>
            <person name="Sheng Y."/>
            <person name="Liu T."/>
            <person name="Pan Y.S."/>
            <person name="Xia L.Y."/>
            <person name="Li J."/>
            <person name="Zhao F."/>
            <person name="Cao W.C."/>
        </authorList>
    </citation>
    <scope>NUCLEOTIDE SEQUENCE [LARGE SCALE GENOMIC DNA]</scope>
    <source>
        <strain evidence="1">Iper-2018</strain>
    </source>
</reference>
<accession>A0AC60QH38</accession>
<evidence type="ECO:0000313" key="1">
    <source>
        <dbReference type="EMBL" id="KAG0433551.1"/>
    </source>
</evidence>
<name>A0AC60QH38_IXOPE</name>
<keyword evidence="2" id="KW-1185">Reference proteome</keyword>
<sequence length="349" mass="36810">MPAVGTEDAEPPPGTLHRANRSTSSAKRSLTFASSRKASPVSSPADTSQRGSRPAVGNRDDEAPPEEHAATAASAAGSRHTASLEKSQSSAASKIPEFRSPLSRASRSGGGTDPKGSLERSRPAKRRQLTLELPSPISPPAGKSGPAAARQAAVMSSTPLPGTVLGTSRGATLRPPHRVFFREDVGEPTPPTFVSTGHHRDPQEGSSRSRGSRSAAQREDLPEEPIPAGGEADQGNGAAGAVEKEPAAEGEPQEGEARTDVVINDSGLGLGLTILRDTFADKIAQAKSEATKEVLRSFQARAEDDIIKYEKRKLVRLRKARKATEDDIVDYVTEHNLDVNPYSLGQGEL</sequence>
<protein>
    <submittedName>
        <fullName evidence="1">Uncharacterized protein</fullName>
    </submittedName>
</protein>